<evidence type="ECO:0000256" key="1">
    <source>
        <dbReference type="ARBA" id="ARBA00010466"/>
    </source>
</evidence>
<comment type="similarity">
    <text evidence="1">Belongs to the SorC transcriptional regulatory family.</text>
</comment>
<evidence type="ECO:0000256" key="4">
    <source>
        <dbReference type="ARBA" id="ARBA00023163"/>
    </source>
</evidence>
<organism evidence="6 7">
    <name type="scientific">[Clostridium] aminophilum</name>
    <dbReference type="NCBI Taxonomy" id="1526"/>
    <lineage>
        <taxon>Bacteria</taxon>
        <taxon>Bacillati</taxon>
        <taxon>Bacillota</taxon>
        <taxon>Clostridia</taxon>
        <taxon>Lachnospirales</taxon>
        <taxon>Lachnospiraceae</taxon>
    </lineage>
</organism>
<dbReference type="GO" id="GO:0003677">
    <property type="term" value="F:DNA binding"/>
    <property type="evidence" value="ECO:0007669"/>
    <property type="project" value="UniProtKB-KW"/>
</dbReference>
<evidence type="ECO:0000256" key="3">
    <source>
        <dbReference type="ARBA" id="ARBA00023125"/>
    </source>
</evidence>
<keyword evidence="2" id="KW-0805">Transcription regulation</keyword>
<sequence>MISEEKRVQRMIEVSRLYYEENCSQKVIAERLHISRPLVSVILNEAKACGIVTITIKDAVITAEQVIDKLKKSYGIDTVITAQDDANDDLTNRRIAEAGYNYCFGRSNDGKRIGVGWGSIIGKMADHAETLEEPREKRGAVFPLTGGVNSVTRGYHTNELVRIFSLKTGRQPYFLYMPALNETPTELEYLKQTEQFSAIEDEWEYMEQAVVSISNFPSYPDLGVRSIYGNALIEKKAVGRILAYYYDSYGKIISPVTESTLQASIKQLRQTDVVAVCSNQVKPQSVIGALRTGIIDKLVISQGLAEKVALVTY</sequence>
<dbReference type="PANTHER" id="PTHR34294:SF1">
    <property type="entry name" value="TRANSCRIPTIONAL REGULATOR LSRR"/>
    <property type="match status" value="1"/>
</dbReference>
<dbReference type="InterPro" id="IPR051054">
    <property type="entry name" value="SorC_transcr_regulators"/>
</dbReference>
<protein>
    <submittedName>
        <fullName evidence="6">DNA-binding transcriptional regulator LsrR, DeoR family</fullName>
    </submittedName>
</protein>
<dbReference type="Gene3D" id="1.10.10.60">
    <property type="entry name" value="Homeodomain-like"/>
    <property type="match status" value="1"/>
</dbReference>
<name>A0A1I6JSY8_9FIRM</name>
<dbReference type="Proteomes" id="UP000214760">
    <property type="component" value="Unassembled WGS sequence"/>
</dbReference>
<dbReference type="Gene3D" id="3.40.50.1360">
    <property type="match status" value="1"/>
</dbReference>
<evidence type="ECO:0000313" key="6">
    <source>
        <dbReference type="EMBL" id="SFR81660.1"/>
    </source>
</evidence>
<evidence type="ECO:0000259" key="5">
    <source>
        <dbReference type="Pfam" id="PF04198"/>
    </source>
</evidence>
<dbReference type="Pfam" id="PF04198">
    <property type="entry name" value="Sugar-bind"/>
    <property type="match status" value="1"/>
</dbReference>
<keyword evidence="3 6" id="KW-0238">DNA-binding</keyword>
<gene>
    <name evidence="6" type="ORF">SAMN02910262_01851</name>
</gene>
<dbReference type="RefSeq" id="WP_031473453.1">
    <property type="nucleotide sequence ID" value="NZ_FOZC01000010.1"/>
</dbReference>
<dbReference type="SUPFAM" id="SSF100950">
    <property type="entry name" value="NagB/RpiA/CoA transferase-like"/>
    <property type="match status" value="1"/>
</dbReference>
<evidence type="ECO:0000313" key="7">
    <source>
        <dbReference type="Proteomes" id="UP000214760"/>
    </source>
</evidence>
<dbReference type="AlphaFoldDB" id="A0A1I6JSY8"/>
<reference evidence="6 7" key="1">
    <citation type="submission" date="2016-10" db="EMBL/GenBank/DDBJ databases">
        <authorList>
            <person name="de Groot N.N."/>
        </authorList>
    </citation>
    <scope>NUCLEOTIDE SEQUENCE [LARGE SCALE GENOMIC DNA]</scope>
    <source>
        <strain evidence="6 7">F</strain>
    </source>
</reference>
<proteinExistence type="inferred from homology"/>
<dbReference type="PANTHER" id="PTHR34294">
    <property type="entry name" value="TRANSCRIPTIONAL REGULATOR-RELATED"/>
    <property type="match status" value="1"/>
</dbReference>
<evidence type="ECO:0000256" key="2">
    <source>
        <dbReference type="ARBA" id="ARBA00023015"/>
    </source>
</evidence>
<dbReference type="GO" id="GO:0030246">
    <property type="term" value="F:carbohydrate binding"/>
    <property type="evidence" value="ECO:0007669"/>
    <property type="project" value="InterPro"/>
</dbReference>
<feature type="domain" description="Sugar-binding" evidence="5">
    <location>
        <begin position="68"/>
        <end position="308"/>
    </location>
</feature>
<accession>A0A1I6JSY8</accession>
<dbReference type="InterPro" id="IPR007324">
    <property type="entry name" value="Sugar-bd_dom_put"/>
</dbReference>
<dbReference type="InterPro" id="IPR037171">
    <property type="entry name" value="NagB/RpiA_transferase-like"/>
</dbReference>
<keyword evidence="4" id="KW-0804">Transcription</keyword>
<dbReference type="EMBL" id="FOZC01000010">
    <property type="protein sequence ID" value="SFR81660.1"/>
    <property type="molecule type" value="Genomic_DNA"/>
</dbReference>